<protein>
    <recommendedName>
        <fullName evidence="2">RNase T2-like C-terminal domain-containing protein</fullName>
    </recommendedName>
</protein>
<evidence type="ECO:0000313" key="3">
    <source>
        <dbReference type="EMBL" id="KAK4109046.1"/>
    </source>
</evidence>
<reference evidence="3" key="1">
    <citation type="journal article" date="2023" name="Mol. Phylogenet. Evol.">
        <title>Genome-scale phylogeny and comparative genomics of the fungal order Sordariales.</title>
        <authorList>
            <person name="Hensen N."/>
            <person name="Bonometti L."/>
            <person name="Westerberg I."/>
            <person name="Brannstrom I.O."/>
            <person name="Guillou S."/>
            <person name="Cros-Aarteil S."/>
            <person name="Calhoun S."/>
            <person name="Haridas S."/>
            <person name="Kuo A."/>
            <person name="Mondo S."/>
            <person name="Pangilinan J."/>
            <person name="Riley R."/>
            <person name="LaButti K."/>
            <person name="Andreopoulos B."/>
            <person name="Lipzen A."/>
            <person name="Chen C."/>
            <person name="Yan M."/>
            <person name="Daum C."/>
            <person name="Ng V."/>
            <person name="Clum A."/>
            <person name="Steindorff A."/>
            <person name="Ohm R.A."/>
            <person name="Martin F."/>
            <person name="Silar P."/>
            <person name="Natvig D.O."/>
            <person name="Lalanne C."/>
            <person name="Gautier V."/>
            <person name="Ament-Velasquez S.L."/>
            <person name="Kruys A."/>
            <person name="Hutchinson M.I."/>
            <person name="Powell A.J."/>
            <person name="Barry K."/>
            <person name="Miller A.N."/>
            <person name="Grigoriev I.V."/>
            <person name="Debuchy R."/>
            <person name="Gladieux P."/>
            <person name="Hiltunen Thoren M."/>
            <person name="Johannesson H."/>
        </authorList>
    </citation>
    <scope>NUCLEOTIDE SEQUENCE</scope>
    <source>
        <strain evidence="3">CBS 508.74</strain>
    </source>
</reference>
<organism evidence="3 4">
    <name type="scientific">Canariomyces notabilis</name>
    <dbReference type="NCBI Taxonomy" id="2074819"/>
    <lineage>
        <taxon>Eukaryota</taxon>
        <taxon>Fungi</taxon>
        <taxon>Dikarya</taxon>
        <taxon>Ascomycota</taxon>
        <taxon>Pezizomycotina</taxon>
        <taxon>Sordariomycetes</taxon>
        <taxon>Sordariomycetidae</taxon>
        <taxon>Sordariales</taxon>
        <taxon>Chaetomiaceae</taxon>
        <taxon>Canariomyces</taxon>
    </lineage>
</organism>
<comment type="caution">
    <text evidence="3">The sequence shown here is derived from an EMBL/GenBank/DDBJ whole genome shotgun (WGS) entry which is preliminary data.</text>
</comment>
<dbReference type="GeneID" id="89937966"/>
<evidence type="ECO:0000259" key="2">
    <source>
        <dbReference type="Pfam" id="PF25488"/>
    </source>
</evidence>
<feature type="chain" id="PRO_5042989946" description="RNase T2-like C-terminal domain-containing protein" evidence="1">
    <location>
        <begin position="22"/>
        <end position="165"/>
    </location>
</feature>
<name>A0AAN6T9A4_9PEZI</name>
<keyword evidence="4" id="KW-1185">Reference proteome</keyword>
<evidence type="ECO:0000256" key="1">
    <source>
        <dbReference type="SAM" id="SignalP"/>
    </source>
</evidence>
<dbReference type="InterPro" id="IPR057328">
    <property type="entry name" value="RNaseT2L_C"/>
</dbReference>
<dbReference type="Pfam" id="PF25488">
    <property type="entry name" value="RNaseT2L_C"/>
    <property type="match status" value="1"/>
</dbReference>
<proteinExistence type="predicted"/>
<keyword evidence="1" id="KW-0732">Signal</keyword>
<accession>A0AAN6T9A4</accession>
<feature type="domain" description="RNase T2-like C-terminal" evidence="2">
    <location>
        <begin position="27"/>
        <end position="109"/>
    </location>
</feature>
<dbReference type="EMBL" id="MU853358">
    <property type="protein sequence ID" value="KAK4109046.1"/>
    <property type="molecule type" value="Genomic_DNA"/>
</dbReference>
<feature type="signal peptide" evidence="1">
    <location>
        <begin position="1"/>
        <end position="21"/>
    </location>
</feature>
<dbReference type="AlphaFoldDB" id="A0AAN6T9A4"/>
<sequence length="165" mass="17943">MLSLKSLLATITVALAATASAQDKRWFEGKGQIRMMYNNDPYQDLGCLTSAGKWTVDEPLCGTFEGVWIREYNFNLTSLDPGSGPCGAVKGPLTFTCGKDVQPYSFGTLGPNVPRQGLMALVIGQYVVFATDGVSPPPPGGEPMSIRPWRSLDKPKWAWIGWKAL</sequence>
<evidence type="ECO:0000313" key="4">
    <source>
        <dbReference type="Proteomes" id="UP001302812"/>
    </source>
</evidence>
<dbReference type="RefSeq" id="XP_064666616.1">
    <property type="nucleotide sequence ID" value="XM_064813841.1"/>
</dbReference>
<reference evidence="3" key="2">
    <citation type="submission" date="2023-05" db="EMBL/GenBank/DDBJ databases">
        <authorList>
            <consortium name="Lawrence Berkeley National Laboratory"/>
            <person name="Steindorff A."/>
            <person name="Hensen N."/>
            <person name="Bonometti L."/>
            <person name="Westerberg I."/>
            <person name="Brannstrom I.O."/>
            <person name="Guillou S."/>
            <person name="Cros-Aarteil S."/>
            <person name="Calhoun S."/>
            <person name="Haridas S."/>
            <person name="Kuo A."/>
            <person name="Mondo S."/>
            <person name="Pangilinan J."/>
            <person name="Riley R."/>
            <person name="Labutti K."/>
            <person name="Andreopoulos B."/>
            <person name="Lipzen A."/>
            <person name="Chen C."/>
            <person name="Yanf M."/>
            <person name="Daum C."/>
            <person name="Ng V."/>
            <person name="Clum A."/>
            <person name="Ohm R."/>
            <person name="Martin F."/>
            <person name="Silar P."/>
            <person name="Natvig D."/>
            <person name="Lalanne C."/>
            <person name="Gautier V."/>
            <person name="Ament-Velasquez S.L."/>
            <person name="Kruys A."/>
            <person name="Hutchinson M.I."/>
            <person name="Powell A.J."/>
            <person name="Barry K."/>
            <person name="Miller A.N."/>
            <person name="Grigoriev I.V."/>
            <person name="Debuchy R."/>
            <person name="Gladieux P."/>
            <person name="Thoren M.H."/>
            <person name="Johannesson H."/>
        </authorList>
    </citation>
    <scope>NUCLEOTIDE SEQUENCE</scope>
    <source>
        <strain evidence="3">CBS 508.74</strain>
    </source>
</reference>
<dbReference type="Proteomes" id="UP001302812">
    <property type="component" value="Unassembled WGS sequence"/>
</dbReference>
<gene>
    <name evidence="3" type="ORF">N656DRAFT_771230</name>
</gene>